<dbReference type="FunFam" id="3.30.565.10:FF:000010">
    <property type="entry name" value="Sensor histidine kinase RcsC"/>
    <property type="match status" value="1"/>
</dbReference>
<dbReference type="Pfam" id="PF00072">
    <property type="entry name" value="Response_reg"/>
    <property type="match status" value="1"/>
</dbReference>
<dbReference type="SUPFAM" id="SSF55874">
    <property type="entry name" value="ATPase domain of HSP90 chaperone/DNA topoisomerase II/histidine kinase"/>
    <property type="match status" value="1"/>
</dbReference>
<dbReference type="InterPro" id="IPR036890">
    <property type="entry name" value="HATPase_C_sf"/>
</dbReference>
<evidence type="ECO:0000256" key="8">
    <source>
        <dbReference type="ARBA" id="ARBA00022777"/>
    </source>
</evidence>
<dbReference type="InterPro" id="IPR011006">
    <property type="entry name" value="CheY-like_superfamily"/>
</dbReference>
<dbReference type="InterPro" id="IPR001789">
    <property type="entry name" value="Sig_transdc_resp-reg_receiver"/>
</dbReference>
<dbReference type="PANTHER" id="PTHR45339">
    <property type="entry name" value="HYBRID SIGNAL TRANSDUCTION HISTIDINE KINASE J"/>
    <property type="match status" value="1"/>
</dbReference>
<sequence>MIRAAMENRSLLYGWSREAQWAWILAWSILGAGGSSWLESSRRGQPGISTSILLIGLSGIGLILIGGSYLAFIGGMLVPVVPPLAALMMGAIITTNTCKQQRLKLTNQELEFANNQLFEHARTLKEKVKERTAELAIAKEKAEVANQAKSSFIANMSHELRSPLNAILGFSQIMTRSQSLSPENQESIGIIARSGEHLLTLINNVLDLSKIEAGKTTLNPKNFDLHRLLDDIHDMFQLKAVEKELQLLVEYLPDVPRYVRTDDVKLRQILINLINNALKFTEEGGVSVRVGIAGMASDNGSITPGEKETVNLTFEIEDTGAGIPPEDLNSLFEAFTQTATGRQAQEGTGLGLPISRKFVQLMGGDMKVSSQEGKGTIFRFDIGVCVVEASDLEEQSSKCRVVALAPNQPDYRILIVDDKPINRQLLVKLLSPLGFSLKEACNGQEAVELWQEWQPHLIWMDIQMPVMDGFIATRTIRAQETEQKTAILALTASILEEERGSVLQAGCDEFLRKPFREEQIFKAMHEYIGVTYVYEDSTTTDSSTTEQNTNKVLNADAIAELPSTLVETLHQAIITSDLNGIAKVLEEVAKENKPLAEVLQQCLYNFEYERVLNLMPASLRT</sequence>
<dbReference type="AlphaFoldDB" id="A0A8J7DLD5"/>
<keyword evidence="6" id="KW-0808">Transferase</keyword>
<evidence type="ECO:0000256" key="1">
    <source>
        <dbReference type="ARBA" id="ARBA00000085"/>
    </source>
</evidence>
<evidence type="ECO:0000256" key="10">
    <source>
        <dbReference type="ARBA" id="ARBA00023012"/>
    </source>
</evidence>
<comment type="caution">
    <text evidence="19">The sequence shown here is derived from an EMBL/GenBank/DDBJ whole genome shotgun (WGS) entry which is preliminary data.</text>
</comment>
<dbReference type="Pfam" id="PF00512">
    <property type="entry name" value="HisKA"/>
    <property type="match status" value="1"/>
</dbReference>
<evidence type="ECO:0000256" key="11">
    <source>
        <dbReference type="ARBA" id="ARBA00023136"/>
    </source>
</evidence>
<dbReference type="InterPro" id="IPR004358">
    <property type="entry name" value="Sig_transdc_His_kin-like_C"/>
</dbReference>
<comment type="similarity">
    <text evidence="3">In the N-terminal section; belongs to the phytochrome family.</text>
</comment>
<proteinExistence type="inferred from homology"/>
<feature type="domain" description="Histidine kinase" evidence="17">
    <location>
        <begin position="155"/>
        <end position="386"/>
    </location>
</feature>
<dbReference type="InterPro" id="IPR003661">
    <property type="entry name" value="HisK_dim/P_dom"/>
</dbReference>
<feature type="transmembrane region" description="Helical" evidence="16">
    <location>
        <begin position="50"/>
        <end position="70"/>
    </location>
</feature>
<keyword evidence="7" id="KW-0547">Nucleotide-binding</keyword>
<comment type="catalytic activity">
    <reaction evidence="1">
        <text>ATP + protein L-histidine = ADP + protein N-phospho-L-histidine.</text>
        <dbReference type="EC" id="2.7.13.3"/>
    </reaction>
</comment>
<dbReference type="GO" id="GO:0005524">
    <property type="term" value="F:ATP binding"/>
    <property type="evidence" value="ECO:0007669"/>
    <property type="project" value="UniProtKB-KW"/>
</dbReference>
<dbReference type="EC" id="2.7.13.3" evidence="4"/>
<feature type="domain" description="Response regulatory" evidence="18">
    <location>
        <begin position="412"/>
        <end position="528"/>
    </location>
</feature>
<dbReference type="Gene3D" id="3.30.565.10">
    <property type="entry name" value="Histidine kinase-like ATPase, C-terminal domain"/>
    <property type="match status" value="1"/>
</dbReference>
<evidence type="ECO:0000256" key="7">
    <source>
        <dbReference type="ARBA" id="ARBA00022741"/>
    </source>
</evidence>
<accession>A0A8J7DLD5</accession>
<dbReference type="CDD" id="cd00082">
    <property type="entry name" value="HisKA"/>
    <property type="match status" value="1"/>
</dbReference>
<keyword evidence="12" id="KW-0131">Cell cycle</keyword>
<dbReference type="PANTHER" id="PTHR45339:SF1">
    <property type="entry name" value="HYBRID SIGNAL TRANSDUCTION HISTIDINE KINASE J"/>
    <property type="match status" value="1"/>
</dbReference>
<dbReference type="InterPro" id="IPR005467">
    <property type="entry name" value="His_kinase_dom"/>
</dbReference>
<dbReference type="PROSITE" id="PS50110">
    <property type="entry name" value="RESPONSE_REGULATORY"/>
    <property type="match status" value="1"/>
</dbReference>
<feature type="modified residue" description="4-aspartylphosphate" evidence="14">
    <location>
        <position position="461"/>
    </location>
</feature>
<dbReference type="CDD" id="cd16922">
    <property type="entry name" value="HATPase_EvgS-ArcB-TorS-like"/>
    <property type="match status" value="1"/>
</dbReference>
<dbReference type="Proteomes" id="UP000654482">
    <property type="component" value="Unassembled WGS sequence"/>
</dbReference>
<evidence type="ECO:0000256" key="9">
    <source>
        <dbReference type="ARBA" id="ARBA00022840"/>
    </source>
</evidence>
<keyword evidence="16" id="KW-0812">Transmembrane</keyword>
<dbReference type="GO" id="GO:0000155">
    <property type="term" value="F:phosphorelay sensor kinase activity"/>
    <property type="evidence" value="ECO:0007669"/>
    <property type="project" value="InterPro"/>
</dbReference>
<gene>
    <name evidence="19" type="ORF">IQ249_02880</name>
</gene>
<evidence type="ECO:0000256" key="15">
    <source>
        <dbReference type="SAM" id="Coils"/>
    </source>
</evidence>
<evidence type="ECO:0000259" key="18">
    <source>
        <dbReference type="PROSITE" id="PS50110"/>
    </source>
</evidence>
<evidence type="ECO:0000256" key="4">
    <source>
        <dbReference type="ARBA" id="ARBA00012438"/>
    </source>
</evidence>
<dbReference type="InterPro" id="IPR036097">
    <property type="entry name" value="HisK_dim/P_sf"/>
</dbReference>
<feature type="transmembrane region" description="Helical" evidence="16">
    <location>
        <begin position="76"/>
        <end position="95"/>
    </location>
</feature>
<dbReference type="SMART" id="SM00448">
    <property type="entry name" value="REC"/>
    <property type="match status" value="1"/>
</dbReference>
<evidence type="ECO:0000256" key="13">
    <source>
        <dbReference type="ARBA" id="ARBA00074306"/>
    </source>
</evidence>
<keyword evidence="8" id="KW-0418">Kinase</keyword>
<evidence type="ECO:0000256" key="14">
    <source>
        <dbReference type="PROSITE-ProRule" id="PRU00169"/>
    </source>
</evidence>
<evidence type="ECO:0000313" key="19">
    <source>
        <dbReference type="EMBL" id="MBE9114833.1"/>
    </source>
</evidence>
<dbReference type="GO" id="GO:0016020">
    <property type="term" value="C:membrane"/>
    <property type="evidence" value="ECO:0007669"/>
    <property type="project" value="UniProtKB-SubCell"/>
</dbReference>
<dbReference type="SUPFAM" id="SSF52172">
    <property type="entry name" value="CheY-like"/>
    <property type="match status" value="1"/>
</dbReference>
<evidence type="ECO:0000256" key="6">
    <source>
        <dbReference type="ARBA" id="ARBA00022679"/>
    </source>
</evidence>
<evidence type="ECO:0000256" key="5">
    <source>
        <dbReference type="ARBA" id="ARBA00022553"/>
    </source>
</evidence>
<dbReference type="SMART" id="SM00388">
    <property type="entry name" value="HisKA"/>
    <property type="match status" value="1"/>
</dbReference>
<dbReference type="CDD" id="cd17546">
    <property type="entry name" value="REC_hyHK_CKI1_RcsC-like"/>
    <property type="match status" value="1"/>
</dbReference>
<organism evidence="19 20">
    <name type="scientific">Lusitaniella coriacea LEGE 07157</name>
    <dbReference type="NCBI Taxonomy" id="945747"/>
    <lineage>
        <taxon>Bacteria</taxon>
        <taxon>Bacillati</taxon>
        <taxon>Cyanobacteriota</taxon>
        <taxon>Cyanophyceae</taxon>
        <taxon>Spirulinales</taxon>
        <taxon>Lusitaniellaceae</taxon>
        <taxon>Lusitaniella</taxon>
    </lineage>
</organism>
<protein>
    <recommendedName>
        <fullName evidence="13">Circadian input-output histidine kinase CikA</fullName>
        <ecNumber evidence="4">2.7.13.3</ecNumber>
    </recommendedName>
</protein>
<dbReference type="InterPro" id="IPR003594">
    <property type="entry name" value="HATPase_dom"/>
</dbReference>
<dbReference type="Gene3D" id="1.10.287.130">
    <property type="match status" value="1"/>
</dbReference>
<dbReference type="Gene3D" id="3.40.50.2300">
    <property type="match status" value="1"/>
</dbReference>
<evidence type="ECO:0000259" key="17">
    <source>
        <dbReference type="PROSITE" id="PS50109"/>
    </source>
</evidence>
<keyword evidence="20" id="KW-1185">Reference proteome</keyword>
<feature type="coiled-coil region" evidence="15">
    <location>
        <begin position="96"/>
        <end position="141"/>
    </location>
</feature>
<evidence type="ECO:0000313" key="20">
    <source>
        <dbReference type="Proteomes" id="UP000654482"/>
    </source>
</evidence>
<evidence type="ECO:0000256" key="12">
    <source>
        <dbReference type="ARBA" id="ARBA00023306"/>
    </source>
</evidence>
<comment type="subcellular location">
    <subcellularLocation>
        <location evidence="2">Membrane</location>
    </subcellularLocation>
</comment>
<keyword evidence="15" id="KW-0175">Coiled coil</keyword>
<dbReference type="SMART" id="SM00387">
    <property type="entry name" value="HATPase_c"/>
    <property type="match status" value="1"/>
</dbReference>
<dbReference type="PROSITE" id="PS50109">
    <property type="entry name" value="HIS_KIN"/>
    <property type="match status" value="1"/>
</dbReference>
<dbReference type="SUPFAM" id="SSF47384">
    <property type="entry name" value="Homodimeric domain of signal transducing histidine kinase"/>
    <property type="match status" value="1"/>
</dbReference>
<keyword evidence="5 14" id="KW-0597">Phosphoprotein</keyword>
<dbReference type="FunFam" id="1.10.287.130:FF:000038">
    <property type="entry name" value="Sensory transduction histidine kinase"/>
    <property type="match status" value="1"/>
</dbReference>
<keyword evidence="10" id="KW-0902">Two-component regulatory system</keyword>
<keyword evidence="11 16" id="KW-0472">Membrane</keyword>
<feature type="transmembrane region" description="Helical" evidence="16">
    <location>
        <begin position="20"/>
        <end position="38"/>
    </location>
</feature>
<dbReference type="EMBL" id="JADEWZ010000003">
    <property type="protein sequence ID" value="MBE9114833.1"/>
    <property type="molecule type" value="Genomic_DNA"/>
</dbReference>
<keyword evidence="9" id="KW-0067">ATP-binding</keyword>
<dbReference type="PRINTS" id="PR00344">
    <property type="entry name" value="BCTRLSENSOR"/>
</dbReference>
<evidence type="ECO:0000256" key="16">
    <source>
        <dbReference type="SAM" id="Phobius"/>
    </source>
</evidence>
<evidence type="ECO:0000256" key="3">
    <source>
        <dbReference type="ARBA" id="ARBA00006402"/>
    </source>
</evidence>
<keyword evidence="16" id="KW-1133">Transmembrane helix</keyword>
<name>A0A8J7DLD5_9CYAN</name>
<reference evidence="19" key="1">
    <citation type="submission" date="2020-10" db="EMBL/GenBank/DDBJ databases">
        <authorList>
            <person name="Castelo-Branco R."/>
            <person name="Eusebio N."/>
            <person name="Adriana R."/>
            <person name="Vieira A."/>
            <person name="Brugerolle De Fraissinette N."/>
            <person name="Rezende De Castro R."/>
            <person name="Schneider M.P."/>
            <person name="Vasconcelos V."/>
            <person name="Leao P.N."/>
        </authorList>
    </citation>
    <scope>NUCLEOTIDE SEQUENCE</scope>
    <source>
        <strain evidence="19">LEGE 07157</strain>
    </source>
</reference>
<dbReference type="Pfam" id="PF02518">
    <property type="entry name" value="HATPase_c"/>
    <property type="match status" value="1"/>
</dbReference>
<evidence type="ECO:0000256" key="2">
    <source>
        <dbReference type="ARBA" id="ARBA00004370"/>
    </source>
</evidence>